<keyword evidence="14" id="KW-1185">Reference proteome</keyword>
<keyword evidence="7" id="KW-0269">Exonuclease</keyword>
<evidence type="ECO:0000256" key="6">
    <source>
        <dbReference type="ARBA" id="ARBA00022801"/>
    </source>
</evidence>
<feature type="compositionally biased region" description="Basic and acidic residues" evidence="11">
    <location>
        <begin position="24"/>
        <end position="35"/>
    </location>
</feature>
<dbReference type="GO" id="GO:0006364">
    <property type="term" value="P:rRNA processing"/>
    <property type="evidence" value="ECO:0007669"/>
    <property type="project" value="UniProtKB-KW"/>
</dbReference>
<dbReference type="InterPro" id="IPR012337">
    <property type="entry name" value="RNaseH-like_sf"/>
</dbReference>
<keyword evidence="4" id="KW-0698">rRNA processing</keyword>
<dbReference type="GO" id="GO:0003676">
    <property type="term" value="F:nucleic acid binding"/>
    <property type="evidence" value="ECO:0007669"/>
    <property type="project" value="InterPro"/>
</dbReference>
<dbReference type="PANTHER" id="PTHR12801:SF45">
    <property type="entry name" value="RNA EXONUCLEASE 4"/>
    <property type="match status" value="1"/>
</dbReference>
<keyword evidence="10" id="KW-0479">Metal-binding</keyword>
<organism evidence="13 14">
    <name type="scientific">Paraglomus brasilianum</name>
    <dbReference type="NCBI Taxonomy" id="144538"/>
    <lineage>
        <taxon>Eukaryota</taxon>
        <taxon>Fungi</taxon>
        <taxon>Fungi incertae sedis</taxon>
        <taxon>Mucoromycota</taxon>
        <taxon>Glomeromycotina</taxon>
        <taxon>Glomeromycetes</taxon>
        <taxon>Paraglomerales</taxon>
        <taxon>Paraglomeraceae</taxon>
        <taxon>Paraglomus</taxon>
    </lineage>
</organism>
<dbReference type="PANTHER" id="PTHR12801">
    <property type="entry name" value="RNA EXONUCLEASE REXO1 / RECO3 FAMILY MEMBER-RELATED"/>
    <property type="match status" value="1"/>
</dbReference>
<accession>A0A9N9EWL6</accession>
<name>A0A9N9EWL6_9GLOM</name>
<dbReference type="InterPro" id="IPR001878">
    <property type="entry name" value="Znf_CCHC"/>
</dbReference>
<gene>
    <name evidence="13" type="ORF">PBRASI_LOCUS2390</name>
</gene>
<feature type="region of interest" description="Disordered" evidence="11">
    <location>
        <begin position="1"/>
        <end position="35"/>
    </location>
</feature>
<evidence type="ECO:0000256" key="8">
    <source>
        <dbReference type="ARBA" id="ARBA00023242"/>
    </source>
</evidence>
<dbReference type="SUPFAM" id="SSF57756">
    <property type="entry name" value="Retrovirus zinc finger-like domains"/>
    <property type="match status" value="1"/>
</dbReference>
<keyword evidence="10" id="KW-0863">Zinc-finger</keyword>
<evidence type="ECO:0000256" key="1">
    <source>
        <dbReference type="ARBA" id="ARBA00004123"/>
    </source>
</evidence>
<reference evidence="13" key="1">
    <citation type="submission" date="2021-06" db="EMBL/GenBank/DDBJ databases">
        <authorList>
            <person name="Kallberg Y."/>
            <person name="Tangrot J."/>
            <person name="Rosling A."/>
        </authorList>
    </citation>
    <scope>NUCLEOTIDE SEQUENCE</scope>
    <source>
        <strain evidence="13">BR232B</strain>
    </source>
</reference>
<dbReference type="GO" id="GO:0008408">
    <property type="term" value="F:3'-5' exonuclease activity"/>
    <property type="evidence" value="ECO:0007669"/>
    <property type="project" value="InterPro"/>
</dbReference>
<keyword evidence="8" id="KW-0539">Nucleus</keyword>
<evidence type="ECO:0000256" key="11">
    <source>
        <dbReference type="SAM" id="MobiDB-lite"/>
    </source>
</evidence>
<dbReference type="InterPro" id="IPR036397">
    <property type="entry name" value="RNaseH_sf"/>
</dbReference>
<proteinExistence type="inferred from homology"/>
<comment type="caution">
    <text evidence="13">The sequence shown here is derived from an EMBL/GenBank/DDBJ whole genome shotgun (WGS) entry which is preliminary data.</text>
</comment>
<evidence type="ECO:0000256" key="9">
    <source>
        <dbReference type="ARBA" id="ARBA00025599"/>
    </source>
</evidence>
<dbReference type="FunFam" id="3.30.420.10:FF:000007">
    <property type="entry name" value="Interferon-stimulated exonuclease gene 20"/>
    <property type="match status" value="1"/>
</dbReference>
<dbReference type="Proteomes" id="UP000789739">
    <property type="component" value="Unassembled WGS sequence"/>
</dbReference>
<dbReference type="SMART" id="SM00479">
    <property type="entry name" value="EXOIII"/>
    <property type="match status" value="1"/>
</dbReference>
<keyword evidence="10" id="KW-0862">Zinc</keyword>
<dbReference type="SUPFAM" id="SSF53098">
    <property type="entry name" value="Ribonuclease H-like"/>
    <property type="match status" value="1"/>
</dbReference>
<dbReference type="InterPro" id="IPR037431">
    <property type="entry name" value="REX4_DEDDh_dom"/>
</dbReference>
<comment type="subcellular location">
    <subcellularLocation>
        <location evidence="1">Nucleus</location>
    </subcellularLocation>
</comment>
<dbReference type="InterPro" id="IPR013520">
    <property type="entry name" value="Ribonucl_H"/>
</dbReference>
<evidence type="ECO:0000256" key="4">
    <source>
        <dbReference type="ARBA" id="ARBA00022552"/>
    </source>
</evidence>
<dbReference type="AlphaFoldDB" id="A0A9N9EWL6"/>
<dbReference type="GO" id="GO:0005634">
    <property type="term" value="C:nucleus"/>
    <property type="evidence" value="ECO:0007669"/>
    <property type="project" value="UniProtKB-SubCell"/>
</dbReference>
<dbReference type="CDD" id="cd06144">
    <property type="entry name" value="REX4_like"/>
    <property type="match status" value="1"/>
</dbReference>
<evidence type="ECO:0000256" key="7">
    <source>
        <dbReference type="ARBA" id="ARBA00022839"/>
    </source>
</evidence>
<protein>
    <recommendedName>
        <fullName evidence="3">RNA exonuclease 4</fullName>
    </recommendedName>
</protein>
<dbReference type="PROSITE" id="PS50158">
    <property type="entry name" value="ZF_CCHC"/>
    <property type="match status" value="1"/>
</dbReference>
<evidence type="ECO:0000259" key="12">
    <source>
        <dbReference type="PROSITE" id="PS50158"/>
    </source>
</evidence>
<dbReference type="InterPro" id="IPR036875">
    <property type="entry name" value="Znf_CCHC_sf"/>
</dbReference>
<evidence type="ECO:0000313" key="14">
    <source>
        <dbReference type="Proteomes" id="UP000789739"/>
    </source>
</evidence>
<evidence type="ECO:0000256" key="2">
    <source>
        <dbReference type="ARBA" id="ARBA00010489"/>
    </source>
</evidence>
<sequence>MDPNETNSLYKRAPPSLDFSPADTSDHEEKELLGPTSNEKDCVAIDCEMVGAGDGGLDNELARVSIVDYGGKVIMDTFVKPRKPVTDYRTAVSGVHPEDLKDAPDFKTVQNQVKRTLKGKFVVGHSLYFDFRSLKIFCPKELKRDTALYPVIRAMWNGSSPSLKNLAFFVFGIQIQDGIHDSVEDAMASMIVYRHYEIQWEEYILLQGSKAVFEEQIFCYYCRRNGHMKYDCDAWKKNQLRRLAKQESSSENQESST</sequence>
<dbReference type="Pfam" id="PF00929">
    <property type="entry name" value="RNase_T"/>
    <property type="match status" value="1"/>
</dbReference>
<evidence type="ECO:0000313" key="13">
    <source>
        <dbReference type="EMBL" id="CAG8496679.1"/>
    </source>
</evidence>
<evidence type="ECO:0000256" key="3">
    <source>
        <dbReference type="ARBA" id="ARBA00016937"/>
    </source>
</evidence>
<dbReference type="Gene3D" id="3.30.420.10">
    <property type="entry name" value="Ribonuclease H-like superfamily/Ribonuclease H"/>
    <property type="match status" value="1"/>
</dbReference>
<dbReference type="GO" id="GO:0008270">
    <property type="term" value="F:zinc ion binding"/>
    <property type="evidence" value="ECO:0007669"/>
    <property type="project" value="UniProtKB-KW"/>
</dbReference>
<dbReference type="OrthoDB" id="8191639at2759"/>
<keyword evidence="6" id="KW-0378">Hydrolase</keyword>
<dbReference type="EMBL" id="CAJVPI010000185">
    <property type="protein sequence ID" value="CAG8496679.1"/>
    <property type="molecule type" value="Genomic_DNA"/>
</dbReference>
<comment type="similarity">
    <text evidence="2">Belongs to the REXO4 family.</text>
</comment>
<keyword evidence="5" id="KW-0540">Nuclease</keyword>
<evidence type="ECO:0000256" key="5">
    <source>
        <dbReference type="ARBA" id="ARBA00022722"/>
    </source>
</evidence>
<comment type="function">
    <text evidence="9">Exoribonuclease involved in ribosome biosynthesis. Involved in the processing of ITS1, the internal transcribed spacer localized between the 18S and 5.8S rRNAs.</text>
</comment>
<dbReference type="InterPro" id="IPR047021">
    <property type="entry name" value="REXO1/3/4-like"/>
</dbReference>
<feature type="domain" description="CCHC-type" evidence="12">
    <location>
        <begin position="219"/>
        <end position="232"/>
    </location>
</feature>
<evidence type="ECO:0000256" key="10">
    <source>
        <dbReference type="PROSITE-ProRule" id="PRU00047"/>
    </source>
</evidence>